<dbReference type="GO" id="GO:0030514">
    <property type="term" value="P:negative regulation of BMP signaling pathway"/>
    <property type="evidence" value="ECO:0007669"/>
    <property type="project" value="TreeGrafter"/>
</dbReference>
<dbReference type="EMBL" id="WNTK01001829">
    <property type="protein sequence ID" value="KAG9466781.1"/>
    <property type="molecule type" value="Genomic_DNA"/>
</dbReference>
<evidence type="ECO:0000256" key="3">
    <source>
        <dbReference type="ARBA" id="ARBA00022692"/>
    </source>
</evidence>
<keyword evidence="4 7" id="KW-1133">Transmembrane helix</keyword>
<keyword evidence="6" id="KW-0539">Nucleus</keyword>
<keyword evidence="3 7" id="KW-0812">Transmembrane</keyword>
<evidence type="ECO:0000256" key="1">
    <source>
        <dbReference type="ARBA" id="ARBA00004473"/>
    </source>
</evidence>
<dbReference type="FunFam" id="1.10.10.1180:FF:000002">
    <property type="entry name" value="LEM domain-containing protein 2"/>
    <property type="match status" value="1"/>
</dbReference>
<evidence type="ECO:0000256" key="6">
    <source>
        <dbReference type="ARBA" id="ARBA00023242"/>
    </source>
</evidence>
<evidence type="ECO:0000256" key="7">
    <source>
        <dbReference type="SAM" id="Phobius"/>
    </source>
</evidence>
<dbReference type="PANTHER" id="PTHR13428:SF8">
    <property type="entry name" value="LEM DOMAIN-CONTAINING PROTEIN 2"/>
    <property type="match status" value="1"/>
</dbReference>
<dbReference type="InterPro" id="IPR018996">
    <property type="entry name" value="Man1/Src1-like_C"/>
</dbReference>
<evidence type="ECO:0000256" key="5">
    <source>
        <dbReference type="ARBA" id="ARBA00023136"/>
    </source>
</evidence>
<keyword evidence="2" id="KW-0597">Phosphoprotein</keyword>
<gene>
    <name evidence="9" type="ORF">GDO78_016119</name>
</gene>
<reference evidence="9" key="1">
    <citation type="thesis" date="2020" institute="ProQuest LLC" country="789 East Eisenhower Parkway, Ann Arbor, MI, USA">
        <title>Comparative Genomics and Chromosome Evolution.</title>
        <authorList>
            <person name="Mudd A.B."/>
        </authorList>
    </citation>
    <scope>NUCLEOTIDE SEQUENCE</scope>
    <source>
        <strain evidence="9">HN-11 Male</strain>
        <tissue evidence="9">Kidney and liver</tissue>
    </source>
</reference>
<organism evidence="9 10">
    <name type="scientific">Eleutherodactylus coqui</name>
    <name type="common">Puerto Rican coqui</name>
    <dbReference type="NCBI Taxonomy" id="57060"/>
    <lineage>
        <taxon>Eukaryota</taxon>
        <taxon>Metazoa</taxon>
        <taxon>Chordata</taxon>
        <taxon>Craniata</taxon>
        <taxon>Vertebrata</taxon>
        <taxon>Euteleostomi</taxon>
        <taxon>Amphibia</taxon>
        <taxon>Batrachia</taxon>
        <taxon>Anura</taxon>
        <taxon>Neobatrachia</taxon>
        <taxon>Hyloidea</taxon>
        <taxon>Eleutherodactylidae</taxon>
        <taxon>Eleutherodactylinae</taxon>
        <taxon>Eleutherodactylus</taxon>
        <taxon>Eleutherodactylus</taxon>
    </lineage>
</organism>
<comment type="caution">
    <text evidence="9">The sequence shown here is derived from an EMBL/GenBank/DDBJ whole genome shotgun (WGS) entry which is preliminary data.</text>
</comment>
<proteinExistence type="predicted"/>
<accession>A0A8J6ECW5</accession>
<dbReference type="GO" id="GO:0031490">
    <property type="term" value="F:chromatin DNA binding"/>
    <property type="evidence" value="ECO:0007669"/>
    <property type="project" value="TreeGrafter"/>
</dbReference>
<evidence type="ECO:0000313" key="9">
    <source>
        <dbReference type="EMBL" id="KAG9466781.1"/>
    </source>
</evidence>
<sequence>MSSLIVVRAKGEDSEELVTMRADIFCLESARPRLGFVCRLKNALYTAISNLFLALLGIFLLWIILIFLRYHWQSLEEEETLMFAMVEKIIDHVKHHYKDWTFGREQNPYVGILHVRDSLIIPQDRKCLKKVWDRAVQFVEDNESRVRTELQRVAGADLRVWRWTQTRI</sequence>
<dbReference type="InterPro" id="IPR041885">
    <property type="entry name" value="MAN1_winged_helix_dom"/>
</dbReference>
<dbReference type="Proteomes" id="UP000770717">
    <property type="component" value="Unassembled WGS sequence"/>
</dbReference>
<evidence type="ECO:0000256" key="4">
    <source>
        <dbReference type="ARBA" id="ARBA00022989"/>
    </source>
</evidence>
<evidence type="ECO:0000259" key="8">
    <source>
        <dbReference type="Pfam" id="PF09402"/>
    </source>
</evidence>
<dbReference type="Gene3D" id="1.10.10.1180">
    <property type="entry name" value="MAN1, winged-helix domain"/>
    <property type="match status" value="1"/>
</dbReference>
<evidence type="ECO:0000313" key="10">
    <source>
        <dbReference type="Proteomes" id="UP000770717"/>
    </source>
</evidence>
<dbReference type="GO" id="GO:0005637">
    <property type="term" value="C:nuclear inner membrane"/>
    <property type="evidence" value="ECO:0007669"/>
    <property type="project" value="UniProtKB-SubCell"/>
</dbReference>
<dbReference type="InterPro" id="IPR052277">
    <property type="entry name" value="INM_ESCRT-Associated"/>
</dbReference>
<dbReference type="PANTHER" id="PTHR13428">
    <property type="entry name" value="INNER NUCLEAR MEMBRANE PROTEIN MAN1 LEM DOMAIN CONTAINING PROTEIN"/>
    <property type="match status" value="1"/>
</dbReference>
<feature type="transmembrane region" description="Helical" evidence="7">
    <location>
        <begin position="43"/>
        <end position="68"/>
    </location>
</feature>
<keyword evidence="10" id="KW-1185">Reference proteome</keyword>
<dbReference type="AlphaFoldDB" id="A0A8J6ECW5"/>
<feature type="domain" description="Man1/Src1-like C-terminal" evidence="8">
    <location>
        <begin position="22"/>
        <end position="164"/>
    </location>
</feature>
<dbReference type="GO" id="GO:0006998">
    <property type="term" value="P:nuclear envelope organization"/>
    <property type="evidence" value="ECO:0007669"/>
    <property type="project" value="TreeGrafter"/>
</dbReference>
<dbReference type="Pfam" id="PF09402">
    <property type="entry name" value="MSC"/>
    <property type="match status" value="1"/>
</dbReference>
<dbReference type="OrthoDB" id="118234at2759"/>
<keyword evidence="5 7" id="KW-0472">Membrane</keyword>
<protein>
    <recommendedName>
        <fullName evidence="8">Man1/Src1-like C-terminal domain-containing protein</fullName>
    </recommendedName>
</protein>
<evidence type="ECO:0000256" key="2">
    <source>
        <dbReference type="ARBA" id="ARBA00022553"/>
    </source>
</evidence>
<name>A0A8J6ECW5_ELECQ</name>
<comment type="subcellular location">
    <subcellularLocation>
        <location evidence="1">Nucleus inner membrane</location>
        <topology evidence="1">Multi-pass membrane protein</topology>
    </subcellularLocation>
</comment>